<evidence type="ECO:0000313" key="2">
    <source>
        <dbReference type="EMBL" id="QRG28984.1"/>
    </source>
</evidence>
<protein>
    <submittedName>
        <fullName evidence="2">Uncharacterized protein</fullName>
    </submittedName>
</protein>
<organism evidence="2">
    <name type="scientific">Anelloviridae sp</name>
    <dbReference type="NCBI Taxonomy" id="2055263"/>
    <lineage>
        <taxon>Viruses</taxon>
        <taxon>Monodnaviria</taxon>
        <taxon>Shotokuvirae</taxon>
        <taxon>Commensaviricota</taxon>
        <taxon>Cardeaviricetes</taxon>
        <taxon>Sanitavirales</taxon>
        <taxon>Anelloviridae</taxon>
    </lineage>
</organism>
<evidence type="ECO:0000256" key="1">
    <source>
        <dbReference type="SAM" id="MobiDB-lite"/>
    </source>
</evidence>
<dbReference type="EMBL" id="MT157223">
    <property type="protein sequence ID" value="QRG28984.1"/>
    <property type="molecule type" value="Genomic_DNA"/>
</dbReference>
<proteinExistence type="predicted"/>
<sequence length="109" mass="12755">MPGRKRGPDTPATAPQPQTAAATHQARNPQTNVTKYRITMNTCTVSMFSDCNISKNRRMRPDEYETELYLAKMFKRPPNQYIKDRPFYPYVPHDPANNKYHVNFDLNYN</sequence>
<accession>A0A890CBB7</accession>
<feature type="region of interest" description="Disordered" evidence="1">
    <location>
        <begin position="1"/>
        <end position="31"/>
    </location>
</feature>
<feature type="compositionally biased region" description="Low complexity" evidence="1">
    <location>
        <begin position="10"/>
        <end position="26"/>
    </location>
</feature>
<reference evidence="2" key="1">
    <citation type="submission" date="2020-03" db="EMBL/GenBank/DDBJ databases">
        <authorList>
            <person name="Li H."/>
            <person name="Lu H."/>
            <person name="Lv J."/>
            <person name="Zhang W."/>
        </authorList>
    </citation>
    <scope>NUCLEOTIDE SEQUENCE</scope>
    <source>
        <strain evidence="2">Anel-ch-zj</strain>
    </source>
</reference>
<name>A0A890CBB7_9VIRU</name>